<accession>A0A087GBC5</accession>
<dbReference type="AlphaFoldDB" id="A0A087GBC5"/>
<protein>
    <submittedName>
        <fullName evidence="1">Uncharacterized protein</fullName>
    </submittedName>
</protein>
<evidence type="ECO:0000313" key="2">
    <source>
        <dbReference type="Proteomes" id="UP000029120"/>
    </source>
</evidence>
<gene>
    <name evidence="1" type="ordered locus">AALP_Aa8g345800</name>
</gene>
<organism evidence="1 2">
    <name type="scientific">Arabis alpina</name>
    <name type="common">Alpine rock-cress</name>
    <dbReference type="NCBI Taxonomy" id="50452"/>
    <lineage>
        <taxon>Eukaryota</taxon>
        <taxon>Viridiplantae</taxon>
        <taxon>Streptophyta</taxon>
        <taxon>Embryophyta</taxon>
        <taxon>Tracheophyta</taxon>
        <taxon>Spermatophyta</taxon>
        <taxon>Magnoliopsida</taxon>
        <taxon>eudicotyledons</taxon>
        <taxon>Gunneridae</taxon>
        <taxon>Pentapetalae</taxon>
        <taxon>rosids</taxon>
        <taxon>malvids</taxon>
        <taxon>Brassicales</taxon>
        <taxon>Brassicaceae</taxon>
        <taxon>Arabideae</taxon>
        <taxon>Arabis</taxon>
    </lineage>
</organism>
<dbReference type="Proteomes" id="UP000029120">
    <property type="component" value="Chromosome 8"/>
</dbReference>
<reference evidence="2" key="1">
    <citation type="journal article" date="2015" name="Nat. Plants">
        <title>Genome expansion of Arabis alpina linked with retrotransposition and reduced symmetric DNA methylation.</title>
        <authorList>
            <person name="Willing E.M."/>
            <person name="Rawat V."/>
            <person name="Mandakova T."/>
            <person name="Maumus F."/>
            <person name="James G.V."/>
            <person name="Nordstroem K.J."/>
            <person name="Becker C."/>
            <person name="Warthmann N."/>
            <person name="Chica C."/>
            <person name="Szarzynska B."/>
            <person name="Zytnicki M."/>
            <person name="Albani M.C."/>
            <person name="Kiefer C."/>
            <person name="Bergonzi S."/>
            <person name="Castaings L."/>
            <person name="Mateos J.L."/>
            <person name="Berns M.C."/>
            <person name="Bujdoso N."/>
            <person name="Piofczyk T."/>
            <person name="de Lorenzo L."/>
            <person name="Barrero-Sicilia C."/>
            <person name="Mateos I."/>
            <person name="Piednoel M."/>
            <person name="Hagmann J."/>
            <person name="Chen-Min-Tao R."/>
            <person name="Iglesias-Fernandez R."/>
            <person name="Schuster S.C."/>
            <person name="Alonso-Blanco C."/>
            <person name="Roudier F."/>
            <person name="Carbonero P."/>
            <person name="Paz-Ares J."/>
            <person name="Davis S.J."/>
            <person name="Pecinka A."/>
            <person name="Quesneville H."/>
            <person name="Colot V."/>
            <person name="Lysak M.A."/>
            <person name="Weigel D."/>
            <person name="Coupland G."/>
            <person name="Schneeberger K."/>
        </authorList>
    </citation>
    <scope>NUCLEOTIDE SEQUENCE [LARGE SCALE GENOMIC DNA]</scope>
    <source>
        <strain evidence="2">cv. Pajares</strain>
    </source>
</reference>
<proteinExistence type="predicted"/>
<name>A0A087GBC5_ARAAL</name>
<dbReference type="Gramene" id="KFK27177">
    <property type="protein sequence ID" value="KFK27177"/>
    <property type="gene ID" value="AALP_AA8G345800"/>
</dbReference>
<dbReference type="EMBL" id="CM002876">
    <property type="protein sequence ID" value="KFK27177.1"/>
    <property type="molecule type" value="Genomic_DNA"/>
</dbReference>
<evidence type="ECO:0000313" key="1">
    <source>
        <dbReference type="EMBL" id="KFK27177.1"/>
    </source>
</evidence>
<sequence length="33" mass="3835">MSTEDILELLVFSTTRFKFSSCIPPYCMEFEIG</sequence>
<keyword evidence="2" id="KW-1185">Reference proteome</keyword>